<dbReference type="EMBL" id="CAJPWZ010003315">
    <property type="protein sequence ID" value="CAG2256766.1"/>
    <property type="molecule type" value="Genomic_DNA"/>
</dbReference>
<dbReference type="OrthoDB" id="6409159at2759"/>
<keyword evidence="4" id="KW-1185">Reference proteome</keyword>
<dbReference type="GO" id="GO:0005319">
    <property type="term" value="F:lipid transporter activity"/>
    <property type="evidence" value="ECO:0007669"/>
    <property type="project" value="TreeGrafter"/>
</dbReference>
<dbReference type="InterPro" id="IPR028996">
    <property type="entry name" value="GM2-AP"/>
</dbReference>
<evidence type="ECO:0000259" key="2">
    <source>
        <dbReference type="SMART" id="SM00737"/>
    </source>
</evidence>
<dbReference type="Proteomes" id="UP000683360">
    <property type="component" value="Unassembled WGS sequence"/>
</dbReference>
<dbReference type="GO" id="GO:0009898">
    <property type="term" value="C:cytoplasmic side of plasma membrane"/>
    <property type="evidence" value="ECO:0007669"/>
    <property type="project" value="TreeGrafter"/>
</dbReference>
<dbReference type="InterPro" id="IPR003172">
    <property type="entry name" value="ML_dom"/>
</dbReference>
<accession>A0A8S3VFJ7</accession>
<dbReference type="SMART" id="SM00737">
    <property type="entry name" value="ML"/>
    <property type="match status" value="1"/>
</dbReference>
<keyword evidence="1" id="KW-0732">Signal</keyword>
<dbReference type="InterPro" id="IPR036846">
    <property type="entry name" value="GM2-AP_sf"/>
</dbReference>
<gene>
    <name evidence="3" type="ORF">MEDL_68054</name>
</gene>
<dbReference type="GO" id="GO:0006689">
    <property type="term" value="P:ganglioside catabolic process"/>
    <property type="evidence" value="ECO:0007669"/>
    <property type="project" value="InterPro"/>
</dbReference>
<feature type="domain" description="MD-2-related lipid-recognition" evidence="2">
    <location>
        <begin position="38"/>
        <end position="194"/>
    </location>
</feature>
<proteinExistence type="predicted"/>
<dbReference type="Gene3D" id="2.70.220.10">
    <property type="entry name" value="Ganglioside GM2 activator"/>
    <property type="match status" value="1"/>
</dbReference>
<evidence type="ECO:0000313" key="3">
    <source>
        <dbReference type="EMBL" id="CAG2256766.1"/>
    </source>
</evidence>
<evidence type="ECO:0000256" key="1">
    <source>
        <dbReference type="ARBA" id="ARBA00022729"/>
    </source>
</evidence>
<name>A0A8S3VFJ7_MYTED</name>
<comment type="caution">
    <text evidence="3">The sequence shown here is derived from an EMBL/GenBank/DDBJ whole genome shotgun (WGS) entry which is preliminary data.</text>
</comment>
<dbReference type="AlphaFoldDB" id="A0A8S3VFJ7"/>
<dbReference type="SUPFAM" id="SSF63707">
    <property type="entry name" value="Ganglioside M2 (gm2) activator"/>
    <property type="match status" value="1"/>
</dbReference>
<dbReference type="PANTHER" id="PTHR17357:SF0">
    <property type="entry name" value="GANGLIOSIDE GM2 ACTIVATOR"/>
    <property type="match status" value="1"/>
</dbReference>
<sequence length="207" mass="23865">MVNFNHNKITLFPVLILLLTGCTTILGRRKRDNKSFKFSDCGSDPNRPILFHHVKIHPNPIVTPGTLELSMAGNITHDLPRRISIEMKVTKYFFNRIPFSLPCFENQIGSCTYDNICQNLERFEKRQRCPKRLRHLDIQCYCPFHAGVFSVKNLAVNIPRIGGYAGSFVKGDYAVNFRILDEDSGELGCLNLRFAMKKRNKGWLFRI</sequence>
<evidence type="ECO:0000313" key="4">
    <source>
        <dbReference type="Proteomes" id="UP000683360"/>
    </source>
</evidence>
<reference evidence="3" key="1">
    <citation type="submission" date="2021-03" db="EMBL/GenBank/DDBJ databases">
        <authorList>
            <person name="Bekaert M."/>
        </authorList>
    </citation>
    <scope>NUCLEOTIDE SEQUENCE</scope>
</reference>
<dbReference type="GO" id="GO:0008047">
    <property type="term" value="F:enzyme activator activity"/>
    <property type="evidence" value="ECO:0007669"/>
    <property type="project" value="InterPro"/>
</dbReference>
<protein>
    <submittedName>
        <fullName evidence="3">GM2A</fullName>
    </submittedName>
</protein>
<organism evidence="3 4">
    <name type="scientific">Mytilus edulis</name>
    <name type="common">Blue mussel</name>
    <dbReference type="NCBI Taxonomy" id="6550"/>
    <lineage>
        <taxon>Eukaryota</taxon>
        <taxon>Metazoa</taxon>
        <taxon>Spiralia</taxon>
        <taxon>Lophotrochozoa</taxon>
        <taxon>Mollusca</taxon>
        <taxon>Bivalvia</taxon>
        <taxon>Autobranchia</taxon>
        <taxon>Pteriomorphia</taxon>
        <taxon>Mytilida</taxon>
        <taxon>Mytiloidea</taxon>
        <taxon>Mytilidae</taxon>
        <taxon>Mytilinae</taxon>
        <taxon>Mytilus</taxon>
    </lineage>
</organism>
<dbReference type="PANTHER" id="PTHR17357">
    <property type="entry name" value="GM2 GANGLIOSIDE ACTIVATOR PROTEIN"/>
    <property type="match status" value="1"/>
</dbReference>
<dbReference type="Pfam" id="PF02221">
    <property type="entry name" value="E1_DerP2_DerF2"/>
    <property type="match status" value="1"/>
</dbReference>